<dbReference type="eggNOG" id="ENOG502S6BB">
    <property type="taxonomic scope" value="Eukaryota"/>
</dbReference>
<feature type="region of interest" description="Disordered" evidence="1">
    <location>
        <begin position="121"/>
        <end position="160"/>
    </location>
</feature>
<reference evidence="2 3" key="1">
    <citation type="journal article" date="2011" name="Proc. Natl. Acad. Sci. U.S.A.">
        <title>Evolutionary erosion of yeast sex chromosomes by mating-type switching accidents.</title>
        <authorList>
            <person name="Gordon J.L."/>
            <person name="Armisen D."/>
            <person name="Proux-Wera E."/>
            <person name="Oheigeartaigh S.S."/>
            <person name="Byrne K.P."/>
            <person name="Wolfe K.H."/>
        </authorList>
    </citation>
    <scope>NUCLEOTIDE SEQUENCE [LARGE SCALE GENOMIC DNA]</scope>
    <source>
        <strain evidence="3">ATCC 10597 / BCRC 20456 / CBS 421 / NBRC 0211 / NRRL Y-12639</strain>
    </source>
</reference>
<name>G0W3Z6_NAUDC</name>
<dbReference type="KEGG" id="ndi:NDAI_0A03770"/>
<sequence length="186" mass="21008">MSTTRNTEHDIEKISQVMDKLAKLILAKQNDGTQLRLEYEYKLKELNTLISLLLNLSKNINDNPLGNQGEFQLNETELDKILRNGIEVIEKDDHKKYALIPIIENNKNLGDYTNKEIEVGSIEKQSSPASSSSGPLLGKEISSNQTSSNKTDKKKKKKKNKIACSFCHEIGHTRAKCQKRLLTPLT</sequence>
<dbReference type="GeneID" id="11494383"/>
<dbReference type="OMA" id="HTRANCQ"/>
<evidence type="ECO:0000313" key="2">
    <source>
        <dbReference type="EMBL" id="CCD22534.1"/>
    </source>
</evidence>
<dbReference type="GO" id="GO:0003676">
    <property type="term" value="F:nucleic acid binding"/>
    <property type="evidence" value="ECO:0007669"/>
    <property type="project" value="InterPro"/>
</dbReference>
<accession>G0W3Z6</accession>
<dbReference type="SUPFAM" id="SSF57756">
    <property type="entry name" value="Retrovirus zinc finger-like domains"/>
    <property type="match status" value="1"/>
</dbReference>
<feature type="compositionally biased region" description="Low complexity" evidence="1">
    <location>
        <begin position="126"/>
        <end position="149"/>
    </location>
</feature>
<dbReference type="HOGENOM" id="CLU_125085_0_0_1"/>
<dbReference type="AlphaFoldDB" id="G0W3Z6"/>
<dbReference type="Pfam" id="PF16588">
    <property type="entry name" value="zf-C2H2_10"/>
    <property type="match status" value="1"/>
</dbReference>
<dbReference type="Proteomes" id="UP000000689">
    <property type="component" value="Chromosome 1"/>
</dbReference>
<protein>
    <recommendedName>
        <fullName evidence="4">CCHC-type domain-containing protein</fullName>
    </recommendedName>
</protein>
<evidence type="ECO:0000313" key="3">
    <source>
        <dbReference type="Proteomes" id="UP000000689"/>
    </source>
</evidence>
<dbReference type="InterPro" id="IPR036875">
    <property type="entry name" value="Znf_CCHC_sf"/>
</dbReference>
<dbReference type="GO" id="GO:0008270">
    <property type="term" value="F:zinc ion binding"/>
    <property type="evidence" value="ECO:0007669"/>
    <property type="project" value="InterPro"/>
</dbReference>
<proteinExistence type="predicted"/>
<gene>
    <name evidence="2" type="primary">NDAI0A03770</name>
    <name evidence="2" type="ordered locus">NDAI_0A03770</name>
</gene>
<keyword evidence="3" id="KW-1185">Reference proteome</keyword>
<dbReference type="EMBL" id="HE580267">
    <property type="protein sequence ID" value="CCD22534.1"/>
    <property type="molecule type" value="Genomic_DNA"/>
</dbReference>
<evidence type="ECO:0000256" key="1">
    <source>
        <dbReference type="SAM" id="MobiDB-lite"/>
    </source>
</evidence>
<evidence type="ECO:0008006" key="4">
    <source>
        <dbReference type="Google" id="ProtNLM"/>
    </source>
</evidence>
<dbReference type="RefSeq" id="XP_003667777.1">
    <property type="nucleotide sequence ID" value="XM_003667729.1"/>
</dbReference>
<organism evidence="2 3">
    <name type="scientific">Naumovozyma dairenensis (strain ATCC 10597 / BCRC 20456 / CBS 421 / NBRC 0211 / NRRL Y-12639)</name>
    <name type="common">Saccharomyces dairenensis</name>
    <dbReference type="NCBI Taxonomy" id="1071378"/>
    <lineage>
        <taxon>Eukaryota</taxon>
        <taxon>Fungi</taxon>
        <taxon>Dikarya</taxon>
        <taxon>Ascomycota</taxon>
        <taxon>Saccharomycotina</taxon>
        <taxon>Saccharomycetes</taxon>
        <taxon>Saccharomycetales</taxon>
        <taxon>Saccharomycetaceae</taxon>
        <taxon>Naumovozyma</taxon>
    </lineage>
</organism>
<dbReference type="OrthoDB" id="4069967at2759"/>